<name>A0A235B7F2_9BACL</name>
<dbReference type="GO" id="GO:0006508">
    <property type="term" value="P:proteolysis"/>
    <property type="evidence" value="ECO:0007669"/>
    <property type="project" value="UniProtKB-KW"/>
</dbReference>
<evidence type="ECO:0000256" key="9">
    <source>
        <dbReference type="ARBA" id="ARBA00022989"/>
    </source>
</evidence>
<evidence type="ECO:0000256" key="10">
    <source>
        <dbReference type="ARBA" id="ARBA00023049"/>
    </source>
</evidence>
<dbReference type="Pfam" id="PF02163">
    <property type="entry name" value="Peptidase_M50"/>
    <property type="match status" value="1"/>
</dbReference>
<evidence type="ECO:0000313" key="14">
    <source>
        <dbReference type="EMBL" id="OYD08248.1"/>
    </source>
</evidence>
<feature type="transmembrane region" description="Helical" evidence="12">
    <location>
        <begin position="155"/>
        <end position="175"/>
    </location>
</feature>
<dbReference type="OrthoDB" id="166377at2"/>
<keyword evidence="5 12" id="KW-0812">Transmembrane</keyword>
<dbReference type="PANTHER" id="PTHR39188">
    <property type="entry name" value="MEMBRANE-ASSOCIATED ZINC METALLOPROTEASE M50B"/>
    <property type="match status" value="1"/>
</dbReference>
<comment type="caution">
    <text evidence="14">The sequence shown here is derived from an EMBL/GenBank/DDBJ whole genome shotgun (WGS) entry which is preliminary data.</text>
</comment>
<dbReference type="GO" id="GO:0016020">
    <property type="term" value="C:membrane"/>
    <property type="evidence" value="ECO:0007669"/>
    <property type="project" value="UniProtKB-SubCell"/>
</dbReference>
<keyword evidence="8" id="KW-0862">Zinc</keyword>
<accession>A0A235B7F2</accession>
<keyword evidence="4" id="KW-0645">Protease</keyword>
<proteinExistence type="inferred from homology"/>
<feature type="domain" description="Peptidase M50" evidence="13">
    <location>
        <begin position="33"/>
        <end position="104"/>
    </location>
</feature>
<dbReference type="CDD" id="cd06161">
    <property type="entry name" value="S2P-M50_SpoIVFB"/>
    <property type="match status" value="1"/>
</dbReference>
<evidence type="ECO:0000313" key="15">
    <source>
        <dbReference type="Proteomes" id="UP000215459"/>
    </source>
</evidence>
<reference evidence="14 15" key="1">
    <citation type="submission" date="2017-07" db="EMBL/GenBank/DDBJ databases">
        <title>The genome sequence of Paludifilum halophilum highlights mechanisms for microbial adaptation to high salt environemnts.</title>
        <authorList>
            <person name="Belbahri L."/>
        </authorList>
    </citation>
    <scope>NUCLEOTIDE SEQUENCE [LARGE SCALE GENOMIC DNA]</scope>
    <source>
        <strain evidence="14 15">DSM 102817</strain>
    </source>
</reference>
<dbReference type="EMBL" id="NOWF01000003">
    <property type="protein sequence ID" value="OYD08248.1"/>
    <property type="molecule type" value="Genomic_DNA"/>
</dbReference>
<evidence type="ECO:0000256" key="1">
    <source>
        <dbReference type="ARBA" id="ARBA00001947"/>
    </source>
</evidence>
<dbReference type="RefSeq" id="WP_094263553.1">
    <property type="nucleotide sequence ID" value="NZ_NOWF01000003.1"/>
</dbReference>
<sequence>MNKWPWQGIEVRVHVLFWLVILSSVLTGRFMEVITLFVLVIIHEMGHITAAHSFGWRIRRMELLPFGGVAHTDEWGTVSAREEIVVALAGPFHNVMMVLAGILFFKAGWWSGDWTEYFIQGNTLMAGFNLLPVYPLDGGRILQSLLSYGMPYRKCILWTLWGSLIVALSFFLYAFTTAETVHLHLCMIALFLAYANWMALKQKEFQYVRFLMHRKECPPPDSARIVQLNVCREEPLYAVLKRMRKEAYHVFVVRDRQGRLCSLPEEVLLGRFFDDKAASSMIGDLVG</sequence>
<dbReference type="GO" id="GO:0008237">
    <property type="term" value="F:metallopeptidase activity"/>
    <property type="evidence" value="ECO:0007669"/>
    <property type="project" value="UniProtKB-KW"/>
</dbReference>
<feature type="transmembrane region" description="Helical" evidence="12">
    <location>
        <begin position="181"/>
        <end position="200"/>
    </location>
</feature>
<dbReference type="Proteomes" id="UP000215459">
    <property type="component" value="Unassembled WGS sequence"/>
</dbReference>
<evidence type="ECO:0000256" key="5">
    <source>
        <dbReference type="ARBA" id="ARBA00022692"/>
    </source>
</evidence>
<dbReference type="PANTHER" id="PTHR39188:SF3">
    <property type="entry name" value="STAGE IV SPORULATION PROTEIN FB"/>
    <property type="match status" value="1"/>
</dbReference>
<comment type="subcellular location">
    <subcellularLocation>
        <location evidence="2">Membrane</location>
        <topology evidence="2">Multi-pass membrane protein</topology>
    </subcellularLocation>
</comment>
<evidence type="ECO:0000256" key="8">
    <source>
        <dbReference type="ARBA" id="ARBA00022833"/>
    </source>
</evidence>
<dbReference type="InterPro" id="IPR008915">
    <property type="entry name" value="Peptidase_M50"/>
</dbReference>
<evidence type="ECO:0000256" key="11">
    <source>
        <dbReference type="ARBA" id="ARBA00023136"/>
    </source>
</evidence>
<evidence type="ECO:0000259" key="13">
    <source>
        <dbReference type="Pfam" id="PF02163"/>
    </source>
</evidence>
<keyword evidence="15" id="KW-1185">Reference proteome</keyword>
<keyword evidence="7" id="KW-0378">Hydrolase</keyword>
<dbReference type="GO" id="GO:0046872">
    <property type="term" value="F:metal ion binding"/>
    <property type="evidence" value="ECO:0007669"/>
    <property type="project" value="UniProtKB-KW"/>
</dbReference>
<comment type="similarity">
    <text evidence="3">Belongs to the peptidase M50B family.</text>
</comment>
<evidence type="ECO:0000256" key="7">
    <source>
        <dbReference type="ARBA" id="ARBA00022801"/>
    </source>
</evidence>
<feature type="transmembrane region" description="Helical" evidence="12">
    <location>
        <begin position="84"/>
        <end position="105"/>
    </location>
</feature>
<gene>
    <name evidence="14" type="ORF">CHM34_05185</name>
</gene>
<keyword evidence="11 12" id="KW-0472">Membrane</keyword>
<evidence type="ECO:0000256" key="3">
    <source>
        <dbReference type="ARBA" id="ARBA00007931"/>
    </source>
</evidence>
<keyword evidence="9 12" id="KW-1133">Transmembrane helix</keyword>
<feature type="transmembrane region" description="Helical" evidence="12">
    <location>
        <begin position="15"/>
        <end position="42"/>
    </location>
</feature>
<evidence type="ECO:0000256" key="12">
    <source>
        <dbReference type="SAM" id="Phobius"/>
    </source>
</evidence>
<keyword evidence="6" id="KW-0479">Metal-binding</keyword>
<keyword evidence="10" id="KW-0482">Metalloprotease</keyword>
<protein>
    <recommendedName>
        <fullName evidence="13">Peptidase M50 domain-containing protein</fullName>
    </recommendedName>
</protein>
<comment type="cofactor">
    <cofactor evidence="1">
        <name>Zn(2+)</name>
        <dbReference type="ChEBI" id="CHEBI:29105"/>
    </cofactor>
</comment>
<organism evidence="14 15">
    <name type="scientific">Paludifilum halophilum</name>
    <dbReference type="NCBI Taxonomy" id="1642702"/>
    <lineage>
        <taxon>Bacteria</taxon>
        <taxon>Bacillati</taxon>
        <taxon>Bacillota</taxon>
        <taxon>Bacilli</taxon>
        <taxon>Bacillales</taxon>
        <taxon>Thermoactinomycetaceae</taxon>
        <taxon>Paludifilum</taxon>
    </lineage>
</organism>
<feature type="transmembrane region" description="Helical" evidence="12">
    <location>
        <begin position="117"/>
        <end position="134"/>
    </location>
</feature>
<dbReference type="AlphaFoldDB" id="A0A235B7F2"/>
<evidence type="ECO:0000256" key="6">
    <source>
        <dbReference type="ARBA" id="ARBA00022723"/>
    </source>
</evidence>
<evidence type="ECO:0000256" key="4">
    <source>
        <dbReference type="ARBA" id="ARBA00022670"/>
    </source>
</evidence>
<evidence type="ECO:0000256" key="2">
    <source>
        <dbReference type="ARBA" id="ARBA00004141"/>
    </source>
</evidence>